<dbReference type="RefSeq" id="WP_230842917.1">
    <property type="nucleotide sequence ID" value="NZ_CP063845.1"/>
</dbReference>
<dbReference type="PROSITE" id="PS51740">
    <property type="entry name" value="SPOVT_ABRB"/>
    <property type="match status" value="1"/>
</dbReference>
<gene>
    <name evidence="3" type="ORF">ISF26_05515</name>
</gene>
<evidence type="ECO:0000313" key="3">
    <source>
        <dbReference type="EMBL" id="UFP95694.1"/>
    </source>
</evidence>
<keyword evidence="3" id="KW-0378">Hydrolase</keyword>
<feature type="domain" description="SpoVT-AbrB" evidence="2">
    <location>
        <begin position="1"/>
        <end position="45"/>
    </location>
</feature>
<reference evidence="3 4" key="1">
    <citation type="journal article" date="2021" name="Genome Biol. Evol.">
        <title>Complete Genome Sequencing of a Novel Gloeobacter Species from a Waterfall Cave in Mexico.</title>
        <authorList>
            <person name="Saw J.H."/>
            <person name="Cardona T."/>
            <person name="Montejano G."/>
        </authorList>
    </citation>
    <scope>NUCLEOTIDE SEQUENCE [LARGE SCALE GENOMIC DNA]</scope>
    <source>
        <strain evidence="3">MG652769</strain>
    </source>
</reference>
<organism evidence="3 4">
    <name type="scientific">Gloeobacter morelensis MG652769</name>
    <dbReference type="NCBI Taxonomy" id="2781736"/>
    <lineage>
        <taxon>Bacteria</taxon>
        <taxon>Bacillati</taxon>
        <taxon>Cyanobacteriota</taxon>
        <taxon>Cyanophyceae</taxon>
        <taxon>Gloeobacterales</taxon>
        <taxon>Gloeobacteraceae</taxon>
        <taxon>Gloeobacter</taxon>
        <taxon>Gloeobacter morelensis</taxon>
    </lineage>
</organism>
<dbReference type="Gene3D" id="2.10.260.10">
    <property type="match status" value="1"/>
</dbReference>
<proteinExistence type="predicted"/>
<keyword evidence="1 3" id="KW-0238">DNA-binding</keyword>
<dbReference type="GO" id="GO:0016787">
    <property type="term" value="F:hydrolase activity"/>
    <property type="evidence" value="ECO:0007669"/>
    <property type="project" value="UniProtKB-KW"/>
</dbReference>
<dbReference type="SMART" id="SM00966">
    <property type="entry name" value="SpoVT_AbrB"/>
    <property type="match status" value="1"/>
</dbReference>
<evidence type="ECO:0000313" key="4">
    <source>
        <dbReference type="Proteomes" id="UP001054846"/>
    </source>
</evidence>
<name>A0ABY3PPX4_9CYAN</name>
<evidence type="ECO:0000256" key="1">
    <source>
        <dbReference type="PROSITE-ProRule" id="PRU01076"/>
    </source>
</evidence>
<sequence length="83" mass="9484">MELEMDRFGRVTIPKWVRQQLGIAPGARLILETDADALRLVPVRQEAPMRVENGLIVFDVRLEPNALEQVREERDRSTAGQES</sequence>
<dbReference type="Proteomes" id="UP001054846">
    <property type="component" value="Chromosome"/>
</dbReference>
<dbReference type="InterPro" id="IPR037914">
    <property type="entry name" value="SpoVT-AbrB_sf"/>
</dbReference>
<accession>A0ABY3PPX4</accession>
<protein>
    <submittedName>
        <fullName evidence="3">AbrB/MazE/SpoVT family DNA-binding domain-containing protein</fullName>
    </submittedName>
</protein>
<dbReference type="EMBL" id="CP063845">
    <property type="protein sequence ID" value="UFP95694.1"/>
    <property type="molecule type" value="Genomic_DNA"/>
</dbReference>
<dbReference type="SUPFAM" id="SSF89447">
    <property type="entry name" value="AbrB/MazE/MraZ-like"/>
    <property type="match status" value="1"/>
</dbReference>
<dbReference type="NCBIfam" id="TIGR01439">
    <property type="entry name" value="lp_hng_hel_AbrB"/>
    <property type="match status" value="1"/>
</dbReference>
<keyword evidence="4" id="KW-1185">Reference proteome</keyword>
<evidence type="ECO:0000259" key="2">
    <source>
        <dbReference type="PROSITE" id="PS51740"/>
    </source>
</evidence>
<dbReference type="Pfam" id="PF04014">
    <property type="entry name" value="MazE_antitoxin"/>
    <property type="match status" value="1"/>
</dbReference>
<dbReference type="GO" id="GO:0003677">
    <property type="term" value="F:DNA binding"/>
    <property type="evidence" value="ECO:0007669"/>
    <property type="project" value="UniProtKB-KW"/>
</dbReference>
<dbReference type="InterPro" id="IPR007159">
    <property type="entry name" value="SpoVT-AbrB_dom"/>
</dbReference>